<reference evidence="1 2" key="1">
    <citation type="submission" date="2018-02" db="EMBL/GenBank/DDBJ databases">
        <title>Complete genome sequence of Streptomyces dengpaensis, the producer of angucyclines.</title>
        <authorList>
            <person name="Yumei L."/>
        </authorList>
    </citation>
    <scope>NUCLEOTIDE SEQUENCE [LARGE SCALE GENOMIC DNA]</scope>
    <source>
        <strain evidence="1 2">XZHG99</strain>
    </source>
</reference>
<keyword evidence="2" id="KW-1185">Reference proteome</keyword>
<gene>
    <name evidence="1" type="ORF">C4B68_21375</name>
</gene>
<name>A0ABM6STV6_9ACTN</name>
<dbReference type="EMBL" id="CP026652">
    <property type="protein sequence ID" value="AVH57893.1"/>
    <property type="molecule type" value="Genomic_DNA"/>
</dbReference>
<dbReference type="Proteomes" id="UP000238413">
    <property type="component" value="Chromosome"/>
</dbReference>
<protein>
    <submittedName>
        <fullName evidence="1">Uncharacterized protein</fullName>
    </submittedName>
</protein>
<evidence type="ECO:0000313" key="1">
    <source>
        <dbReference type="EMBL" id="AVH57893.1"/>
    </source>
</evidence>
<accession>A0ABM6STV6</accession>
<organism evidence="1 2">
    <name type="scientific">Streptomyces dengpaensis</name>
    <dbReference type="NCBI Taxonomy" id="2049881"/>
    <lineage>
        <taxon>Bacteria</taxon>
        <taxon>Bacillati</taxon>
        <taxon>Actinomycetota</taxon>
        <taxon>Actinomycetes</taxon>
        <taxon>Kitasatosporales</taxon>
        <taxon>Streptomycetaceae</taxon>
        <taxon>Streptomyces</taxon>
    </lineage>
</organism>
<evidence type="ECO:0000313" key="2">
    <source>
        <dbReference type="Proteomes" id="UP000238413"/>
    </source>
</evidence>
<sequence>MSQYPVIQPGTTVTSGLLMSMLPVEVSKSSATSRASTITLADDPDLQFQLAANATYFIEFFIRYAAVSPGKFRMDFGTLPAGASGNYAIDALDQVVTGGTGDTRMGVHNPTTPIVLGDRASGSNQCLAQASVYITTSSTPGTLALRWAQETSSATATVVSAGSYARLKRTA</sequence>
<dbReference type="RefSeq" id="WP_099506051.1">
    <property type="nucleotide sequence ID" value="NZ_CP026652.1"/>
</dbReference>
<proteinExistence type="predicted"/>